<organism evidence="2 3">
    <name type="scientific">Radiobacillus deserti</name>
    <dbReference type="NCBI Taxonomy" id="2594883"/>
    <lineage>
        <taxon>Bacteria</taxon>
        <taxon>Bacillati</taxon>
        <taxon>Bacillota</taxon>
        <taxon>Bacilli</taxon>
        <taxon>Bacillales</taxon>
        <taxon>Bacillaceae</taxon>
        <taxon>Radiobacillus</taxon>
    </lineage>
</organism>
<accession>A0A516KIC8</accession>
<proteinExistence type="predicted"/>
<dbReference type="PROSITE" id="PS51819">
    <property type="entry name" value="VOC"/>
    <property type="match status" value="1"/>
</dbReference>
<reference evidence="2 3" key="1">
    <citation type="submission" date="2019-07" db="EMBL/GenBank/DDBJ databases">
        <authorList>
            <person name="Li J."/>
        </authorList>
    </citation>
    <scope>NUCLEOTIDE SEQUENCE [LARGE SCALE GENOMIC DNA]</scope>
    <source>
        <strain evidence="2 3">TKL69</strain>
    </source>
</reference>
<dbReference type="Proteomes" id="UP000315215">
    <property type="component" value="Chromosome"/>
</dbReference>
<dbReference type="SUPFAM" id="SSF54593">
    <property type="entry name" value="Glyoxalase/Bleomycin resistance protein/Dihydroxybiphenyl dioxygenase"/>
    <property type="match status" value="1"/>
</dbReference>
<dbReference type="PANTHER" id="PTHR36503">
    <property type="entry name" value="BLR2520 PROTEIN"/>
    <property type="match status" value="1"/>
</dbReference>
<dbReference type="InterPro" id="IPR004360">
    <property type="entry name" value="Glyas_Fos-R_dOase_dom"/>
</dbReference>
<dbReference type="AlphaFoldDB" id="A0A516KIC8"/>
<name>A0A516KIC8_9BACI</name>
<evidence type="ECO:0000259" key="1">
    <source>
        <dbReference type="PROSITE" id="PS51819"/>
    </source>
</evidence>
<dbReference type="RefSeq" id="WP_143895384.1">
    <property type="nucleotide sequence ID" value="NZ_CP041666.1"/>
</dbReference>
<dbReference type="EMBL" id="CP041666">
    <property type="protein sequence ID" value="QDP41142.1"/>
    <property type="molecule type" value="Genomic_DNA"/>
</dbReference>
<dbReference type="Pfam" id="PF00903">
    <property type="entry name" value="Glyoxalase"/>
    <property type="match status" value="1"/>
</dbReference>
<protein>
    <recommendedName>
        <fullName evidence="1">VOC domain-containing protein</fullName>
    </recommendedName>
</protein>
<feature type="domain" description="VOC" evidence="1">
    <location>
        <begin position="8"/>
        <end position="122"/>
    </location>
</feature>
<dbReference type="KEGG" id="aqt:FN924_13645"/>
<evidence type="ECO:0000313" key="3">
    <source>
        <dbReference type="Proteomes" id="UP000315215"/>
    </source>
</evidence>
<gene>
    <name evidence="2" type="ORF">FN924_13645</name>
</gene>
<evidence type="ECO:0000313" key="2">
    <source>
        <dbReference type="EMBL" id="QDP41142.1"/>
    </source>
</evidence>
<dbReference type="InterPro" id="IPR029068">
    <property type="entry name" value="Glyas_Bleomycin-R_OHBP_Dase"/>
</dbReference>
<dbReference type="InterPro" id="IPR037523">
    <property type="entry name" value="VOC_core"/>
</dbReference>
<dbReference type="PANTHER" id="PTHR36503:SF1">
    <property type="entry name" value="BLR2520 PROTEIN"/>
    <property type="match status" value="1"/>
</dbReference>
<sequence length="124" mass="13832">MADFKIQRLHTIIVPVKDLEKSITFYKDVLHLEEDFVENGMAYFSLGSGEGKVSFMLHIIDKPEPVEKGVVIELMVDDVIAAVSSIKNAGAEIVQEPIDREWGVKEAVVADPDGYKIWIVESLS</sequence>
<dbReference type="Gene3D" id="3.10.180.10">
    <property type="entry name" value="2,3-Dihydroxybiphenyl 1,2-Dioxygenase, domain 1"/>
    <property type="match status" value="1"/>
</dbReference>
<keyword evidence="3" id="KW-1185">Reference proteome</keyword>
<dbReference type="OrthoDB" id="9804944at2"/>